<sequence length="296" mass="34101">MNEPFDEQIILNDLRWVTQAPSLLKPHIQIWPSHQFDADSLIANISEQQIQALIDARQRKLGGYFEQLVFTLFSLNDEYQVLAFNQVIDHQGRTLGEMDLLLEHSGGDIIHLELALKFYLWAESTRPSELNWVGAGLTDFFALKLARLAHHQLRLPNLAIANGSWPKLPKPNRSMLWIPGRLYLPKNKRLCQTETQFTDAPWQINPEALTSYWSETTQPKPYLALVKGDWLQGVPTHAERAMRRFQLPMQFAQANHAPIFILPNNWQNDATTVIDNKQSSYDTLTNKQNRSARPIQ</sequence>
<dbReference type="Pfam" id="PF08907">
    <property type="entry name" value="DUF1853"/>
    <property type="match status" value="1"/>
</dbReference>
<dbReference type="RefSeq" id="WP_290282188.1">
    <property type="nucleotide sequence ID" value="NZ_JAUFQI010000001.1"/>
</dbReference>
<protein>
    <submittedName>
        <fullName evidence="1">DUF1853 family protein</fullName>
    </submittedName>
</protein>
<keyword evidence="2" id="KW-1185">Reference proteome</keyword>
<proteinExistence type="predicted"/>
<accession>A0ABV7WMQ9</accession>
<comment type="caution">
    <text evidence="1">The sequence shown here is derived from an EMBL/GenBank/DDBJ whole genome shotgun (WGS) entry which is preliminary data.</text>
</comment>
<evidence type="ECO:0000313" key="2">
    <source>
        <dbReference type="Proteomes" id="UP001595710"/>
    </source>
</evidence>
<gene>
    <name evidence="1" type="ORF">ACFOND_01845</name>
</gene>
<evidence type="ECO:0000313" key="1">
    <source>
        <dbReference type="EMBL" id="MFC3700367.1"/>
    </source>
</evidence>
<reference evidence="2" key="1">
    <citation type="journal article" date="2019" name="Int. J. Syst. Evol. Microbiol.">
        <title>The Global Catalogue of Microorganisms (GCM) 10K type strain sequencing project: providing services to taxonomists for standard genome sequencing and annotation.</title>
        <authorList>
            <consortium name="The Broad Institute Genomics Platform"/>
            <consortium name="The Broad Institute Genome Sequencing Center for Infectious Disease"/>
            <person name="Wu L."/>
            <person name="Ma J."/>
        </authorList>
    </citation>
    <scope>NUCLEOTIDE SEQUENCE [LARGE SCALE GENOMIC DNA]</scope>
    <source>
        <strain evidence="2">CECT 8288</strain>
    </source>
</reference>
<name>A0ABV7WMQ9_9GAMM</name>
<dbReference type="InterPro" id="IPR015003">
    <property type="entry name" value="DUF1853"/>
</dbReference>
<dbReference type="EMBL" id="JBHRYN010000004">
    <property type="protein sequence ID" value="MFC3700367.1"/>
    <property type="molecule type" value="Genomic_DNA"/>
</dbReference>
<organism evidence="1 2">
    <name type="scientific">Reinekea marina</name>
    <dbReference type="NCBI Taxonomy" id="1310421"/>
    <lineage>
        <taxon>Bacteria</taxon>
        <taxon>Pseudomonadati</taxon>
        <taxon>Pseudomonadota</taxon>
        <taxon>Gammaproteobacteria</taxon>
        <taxon>Oceanospirillales</taxon>
        <taxon>Saccharospirillaceae</taxon>
        <taxon>Reinekea</taxon>
    </lineage>
</organism>
<dbReference type="Proteomes" id="UP001595710">
    <property type="component" value="Unassembled WGS sequence"/>
</dbReference>